<keyword evidence="4 6" id="KW-0269">Exonuclease</keyword>
<dbReference type="InterPro" id="IPR027417">
    <property type="entry name" value="P-loop_NTPase"/>
</dbReference>
<evidence type="ECO:0000256" key="4">
    <source>
        <dbReference type="ARBA" id="ARBA00022839"/>
    </source>
</evidence>
<feature type="short sequence motif" description="DEAH box" evidence="6">
    <location>
        <begin position="459"/>
        <end position="462"/>
    </location>
</feature>
<evidence type="ECO:0000256" key="2">
    <source>
        <dbReference type="ARBA" id="ARBA00022741"/>
    </source>
</evidence>
<dbReference type="InterPro" id="IPR014013">
    <property type="entry name" value="Helic_SF1/SF2_ATP-bd_DinG/Rad3"/>
</dbReference>
<dbReference type="NCBIfam" id="TIGR00573">
    <property type="entry name" value="dnaq"/>
    <property type="match status" value="1"/>
</dbReference>
<dbReference type="Gene3D" id="3.30.420.10">
    <property type="entry name" value="Ribonuclease H-like superfamily/Ribonuclease H"/>
    <property type="match status" value="1"/>
</dbReference>
<dbReference type="SUPFAM" id="SSF52540">
    <property type="entry name" value="P-loop containing nucleoside triphosphate hydrolases"/>
    <property type="match status" value="2"/>
</dbReference>
<dbReference type="InterPro" id="IPR036397">
    <property type="entry name" value="RNaseH_sf"/>
</dbReference>
<organism evidence="10 11">
    <name type="scientific">Holzapfeliella saturejae</name>
    <dbReference type="NCBI Taxonomy" id="3082953"/>
    <lineage>
        <taxon>Bacteria</taxon>
        <taxon>Bacillati</taxon>
        <taxon>Bacillota</taxon>
        <taxon>Bacilli</taxon>
        <taxon>Lactobacillales</taxon>
        <taxon>Lactobacillaceae</taxon>
        <taxon>Holzapfeliella</taxon>
    </lineage>
</organism>
<feature type="coiled-coil region" evidence="8">
    <location>
        <begin position="572"/>
        <end position="614"/>
    </location>
</feature>
<comment type="caution">
    <text evidence="10">The sequence shown here is derived from an EMBL/GenBank/DDBJ whole genome shotgun (WGS) entry which is preliminary data.</text>
</comment>
<feature type="binding site" evidence="6">
    <location>
        <begin position="285"/>
        <end position="292"/>
    </location>
    <ligand>
        <name>ATP</name>
        <dbReference type="ChEBI" id="CHEBI:30616"/>
    </ligand>
</feature>
<keyword evidence="5 6" id="KW-0067">ATP-binding</keyword>
<gene>
    <name evidence="6 7" type="primary">dinG</name>
    <name evidence="10" type="ORF">R4Y45_04425</name>
</gene>
<dbReference type="HAMAP" id="MF_02206">
    <property type="entry name" value="DinG_exonucl"/>
    <property type="match status" value="1"/>
</dbReference>
<accession>A0ABU8SGF8</accession>
<dbReference type="SMART" id="SM00491">
    <property type="entry name" value="HELICc2"/>
    <property type="match status" value="1"/>
</dbReference>
<evidence type="ECO:0000256" key="6">
    <source>
        <dbReference type="HAMAP-Rule" id="MF_02206"/>
    </source>
</evidence>
<evidence type="ECO:0000313" key="11">
    <source>
        <dbReference type="Proteomes" id="UP001377804"/>
    </source>
</evidence>
<dbReference type="PROSITE" id="PS51193">
    <property type="entry name" value="HELICASE_ATP_BIND_2"/>
    <property type="match status" value="1"/>
</dbReference>
<dbReference type="Gene3D" id="3.40.50.300">
    <property type="entry name" value="P-loop containing nucleotide triphosphate hydrolases"/>
    <property type="match status" value="2"/>
</dbReference>
<dbReference type="InterPro" id="IPR006310">
    <property type="entry name" value="DinG"/>
</dbReference>
<keyword evidence="2 6" id="KW-0547">Nucleotide-binding</keyword>
<protein>
    <recommendedName>
        <fullName evidence="6 7">3'-5' exonuclease DinG</fullName>
        <ecNumber evidence="6 7">3.1.-.-</ecNumber>
    </recommendedName>
</protein>
<dbReference type="Pfam" id="PF04851">
    <property type="entry name" value="ResIII"/>
    <property type="match status" value="1"/>
</dbReference>
<keyword evidence="8" id="KW-0175">Coiled coil</keyword>
<keyword evidence="1 6" id="KW-0540">Nuclease</keyword>
<keyword evidence="11" id="KW-1185">Reference proteome</keyword>
<name>A0ABU8SGF8_9LACO</name>
<evidence type="ECO:0000313" key="10">
    <source>
        <dbReference type="EMBL" id="MEJ6348472.1"/>
    </source>
</evidence>
<evidence type="ECO:0000256" key="7">
    <source>
        <dbReference type="RuleBase" id="RU364106"/>
    </source>
</evidence>
<feature type="domain" description="Helicase ATP-binding" evidence="9">
    <location>
        <begin position="247"/>
        <end position="507"/>
    </location>
</feature>
<evidence type="ECO:0000256" key="1">
    <source>
        <dbReference type="ARBA" id="ARBA00022722"/>
    </source>
</evidence>
<dbReference type="PANTHER" id="PTHR30231">
    <property type="entry name" value="DNA POLYMERASE III SUBUNIT EPSILON"/>
    <property type="match status" value="1"/>
</dbReference>
<proteinExistence type="inferred from homology"/>
<dbReference type="CDD" id="cd06127">
    <property type="entry name" value="DEDDh"/>
    <property type="match status" value="1"/>
</dbReference>
<reference evidence="10 11" key="1">
    <citation type="submission" date="2023-10" db="EMBL/GenBank/DDBJ databases">
        <title>Holzapfeliella saturejae sp. nov. isolated from Satureja montana flowers.</title>
        <authorList>
            <person name="Alcantara C."/>
            <person name="Zuniga M."/>
            <person name="Landete J.M."/>
            <person name="Monedero V."/>
        </authorList>
    </citation>
    <scope>NUCLEOTIDE SEQUENCE [LARGE SCALE GENOMIC DNA]</scope>
    <source>
        <strain evidence="10 11">He02</strain>
    </source>
</reference>
<keyword evidence="3 6" id="KW-0378">Hydrolase</keyword>
<dbReference type="Pfam" id="PF00929">
    <property type="entry name" value="RNase_T"/>
    <property type="match status" value="1"/>
</dbReference>
<dbReference type="SUPFAM" id="SSF53098">
    <property type="entry name" value="Ribonuclease H-like"/>
    <property type="match status" value="1"/>
</dbReference>
<comment type="function">
    <text evidence="6 7">3'-5' exonuclease.</text>
</comment>
<comment type="similarity">
    <text evidence="6 7">Belongs to the helicase family. DinG subfamily. Type 2 sub-subfamily.</text>
</comment>
<evidence type="ECO:0000256" key="8">
    <source>
        <dbReference type="SAM" id="Coils"/>
    </source>
</evidence>
<dbReference type="InterPro" id="IPR013520">
    <property type="entry name" value="Ribonucl_H"/>
</dbReference>
<evidence type="ECO:0000256" key="5">
    <source>
        <dbReference type="ARBA" id="ARBA00022840"/>
    </source>
</evidence>
<dbReference type="EC" id="3.1.-.-" evidence="6 7"/>
<dbReference type="InterPro" id="IPR006935">
    <property type="entry name" value="Helicase/UvrB_N"/>
</dbReference>
<dbReference type="InterPro" id="IPR012337">
    <property type="entry name" value="RNaseH-like_sf"/>
</dbReference>
<sequence length="934" mass="107764">MPKKATTYAVVDLETTGTHREAQDRVIQFGCAIIQKQKIVKTYSFLINPGREIPERITRLTGIKDEDVRDAPKFEDIALKLYKILKGTIFVAHNVNFDLPFLNYEFEKAGIAPLTNKAIDTVELAQILLPTSESFKLNDLSKRLNIKHTNPHQADSDAIVTAKLLMKLQRKARQLPFETLEKLTELGQGLTRETGGFFRAIYNYKKKRPQTLDKQYVRVKDIVLKKQRHATPESSTLETYPIDDSQKKSLFKGKIRFRRSQVNMMNRIHDFLQIKNRHKPLFVEAPNGSGKTFAYLFSYVHQLSPLQKLVVATPTTILQNQIIQTEVPQLNRVLKTQFKAEIVKSSRYYLDLDAFYQTLAKDSQTNYTLTLQMRILVWLLQTDTGDLSELQLTNYQDLLFNVIRHPGDARNATLFSEYDFFNLARERQEQADILVTNHAYLVNHANDLIWGQDPLLVIDEAHRFAENTTQSLSDGFQFESFWGFLAHIQSLLTNKQIGLLNGFKQDLFMSKEINQTHGSLDKLIKVINDFQRFLYQGIKVAGVPVYRNLKQTDFAINGNELFPDKTVAQGYLTRLQGQLESARKQLLNLVAQLNRQHRRLLKNEQETIEELDKQLVTIEVYLQKCYTLSEEVNKEVNLNDLGFVLQSSKVDDPLAVNLRWLLIDPIEPIQSILKNFNRPLFISATLKQQNDFTYTLSSLGYQEQEVQTYVAKSTGRYRDNVKILGISQLDGIKNPNDDHYLESISQLIPEIISSSDSHHILLLFTNLENIKEVYYHILGDERLSDYEVLAQGVTGSNEKISKRYTIAPQSILLGANSYWEGVDFKDVQHDMVIVTQLPFESPDRADVKLRQNNLTNPFKEDTLPRALIRFQQGFGRLVRKERSKGTFVVLDPRFYESPYANLFQQSLLKLPIKFLDQSELVNYLNQTNNHRENP</sequence>
<dbReference type="SMART" id="SM00479">
    <property type="entry name" value="EXOIII"/>
    <property type="match status" value="1"/>
</dbReference>
<dbReference type="EMBL" id="JAWMWG010000001">
    <property type="protein sequence ID" value="MEJ6348472.1"/>
    <property type="molecule type" value="Genomic_DNA"/>
</dbReference>
<dbReference type="RefSeq" id="WP_339969671.1">
    <property type="nucleotide sequence ID" value="NZ_JAWMWG010000001.1"/>
</dbReference>
<dbReference type="Proteomes" id="UP001377804">
    <property type="component" value="Unassembled WGS sequence"/>
</dbReference>
<dbReference type="Pfam" id="PF13307">
    <property type="entry name" value="Helicase_C_2"/>
    <property type="match status" value="1"/>
</dbReference>
<dbReference type="PANTHER" id="PTHR30231:SF41">
    <property type="entry name" value="DNA POLYMERASE III SUBUNIT EPSILON"/>
    <property type="match status" value="1"/>
</dbReference>
<dbReference type="GO" id="GO:0004527">
    <property type="term" value="F:exonuclease activity"/>
    <property type="evidence" value="ECO:0007669"/>
    <property type="project" value="UniProtKB-KW"/>
</dbReference>
<dbReference type="NCBIfam" id="TIGR01407">
    <property type="entry name" value="dinG_rel"/>
    <property type="match status" value="1"/>
</dbReference>
<dbReference type="InterPro" id="IPR006054">
    <property type="entry name" value="DnaQ"/>
</dbReference>
<evidence type="ECO:0000256" key="3">
    <source>
        <dbReference type="ARBA" id="ARBA00022801"/>
    </source>
</evidence>
<dbReference type="InterPro" id="IPR006555">
    <property type="entry name" value="ATP-dep_Helicase_C"/>
</dbReference>
<evidence type="ECO:0000259" key="9">
    <source>
        <dbReference type="PROSITE" id="PS51193"/>
    </source>
</evidence>